<reference evidence="5" key="1">
    <citation type="journal article" date="2019" name="Int. J. Syst. Evol. Microbiol.">
        <title>The Global Catalogue of Microorganisms (GCM) 10K type strain sequencing project: providing services to taxonomists for standard genome sequencing and annotation.</title>
        <authorList>
            <consortium name="The Broad Institute Genomics Platform"/>
            <consortium name="The Broad Institute Genome Sequencing Center for Infectious Disease"/>
            <person name="Wu L."/>
            <person name="Ma J."/>
        </authorList>
    </citation>
    <scope>NUCLEOTIDE SEQUENCE [LARGE SCALE GENOMIC DNA]</scope>
    <source>
        <strain evidence="5">JCM 9373</strain>
    </source>
</reference>
<sequence>MGGRPDRCDTDEAFQQALARLTLLGDVTSALSSTLSTEEAVRRLCRILVPQLADWCVVDLLDDHGHPHRVAAAHRDPERAGGRFAGPPPLLCEDAPGPLGQVLRGAGPLLLSPAPPGEEDDHPSCAVREGLLRRLEADSAIVAPLRVRRQVLGALTVARTDPARPLTADDQAVVEDLAHRVALAVDNGRLYRAAQHIAERLQRSLLPDRLPEVGALRLAARYSPAHETAEVGGDWYDAFVMPKGDIALIIGDVTGHDLPAAVVMSQLRNMLRTLACDRQEPPGEILRRLDAVNEILYGTRTATCLYGLITGGESGPWGFHHSSAGHPPPLLVTADGETRYLEGGAGLLLGVDPGVSRTGAYEELPTGSTLLLYTDGLVERPDEHLTHGMIRLRQHAAALARESVEAFCDGVLAGLGESDDDIALIALRVPAAQDPP</sequence>
<dbReference type="SUPFAM" id="SSF55781">
    <property type="entry name" value="GAF domain-like"/>
    <property type="match status" value="1"/>
</dbReference>
<dbReference type="RefSeq" id="WP_344859420.1">
    <property type="nucleotide sequence ID" value="NZ_BAAAUT010000019.1"/>
</dbReference>
<evidence type="ECO:0000256" key="1">
    <source>
        <dbReference type="ARBA" id="ARBA00022801"/>
    </source>
</evidence>
<dbReference type="Pfam" id="PF07228">
    <property type="entry name" value="SpoIIE"/>
    <property type="match status" value="1"/>
</dbReference>
<dbReference type="Gene3D" id="3.60.40.10">
    <property type="entry name" value="PPM-type phosphatase domain"/>
    <property type="match status" value="1"/>
</dbReference>
<dbReference type="InterPro" id="IPR003018">
    <property type="entry name" value="GAF"/>
</dbReference>
<dbReference type="EMBL" id="BAAAUT010000019">
    <property type="protein sequence ID" value="GAA3135235.1"/>
    <property type="molecule type" value="Genomic_DNA"/>
</dbReference>
<evidence type="ECO:0000259" key="3">
    <source>
        <dbReference type="SMART" id="SM00331"/>
    </source>
</evidence>
<keyword evidence="1" id="KW-0378">Hydrolase</keyword>
<dbReference type="Proteomes" id="UP001500320">
    <property type="component" value="Unassembled WGS sequence"/>
</dbReference>
<dbReference type="InterPro" id="IPR001932">
    <property type="entry name" value="PPM-type_phosphatase-like_dom"/>
</dbReference>
<accession>A0ABP6N640</accession>
<dbReference type="Pfam" id="PF01590">
    <property type="entry name" value="GAF"/>
    <property type="match status" value="1"/>
</dbReference>
<proteinExistence type="predicted"/>
<evidence type="ECO:0000313" key="5">
    <source>
        <dbReference type="Proteomes" id="UP001500320"/>
    </source>
</evidence>
<keyword evidence="5" id="KW-1185">Reference proteome</keyword>
<dbReference type="InterPro" id="IPR029016">
    <property type="entry name" value="GAF-like_dom_sf"/>
</dbReference>
<evidence type="ECO:0000313" key="4">
    <source>
        <dbReference type="EMBL" id="GAA3135235.1"/>
    </source>
</evidence>
<dbReference type="Gene3D" id="3.30.450.40">
    <property type="match status" value="1"/>
</dbReference>
<protein>
    <submittedName>
        <fullName evidence="4">Uncharacterized protein</fullName>
    </submittedName>
</protein>
<dbReference type="InterPro" id="IPR052016">
    <property type="entry name" value="Bact_Sigma-Reg"/>
</dbReference>
<dbReference type="PANTHER" id="PTHR43156">
    <property type="entry name" value="STAGE II SPORULATION PROTEIN E-RELATED"/>
    <property type="match status" value="1"/>
</dbReference>
<dbReference type="SUPFAM" id="SSF81606">
    <property type="entry name" value="PP2C-like"/>
    <property type="match status" value="1"/>
</dbReference>
<dbReference type="InterPro" id="IPR036457">
    <property type="entry name" value="PPM-type-like_dom_sf"/>
</dbReference>
<dbReference type="SMART" id="SM00331">
    <property type="entry name" value="PP2C_SIG"/>
    <property type="match status" value="1"/>
</dbReference>
<comment type="caution">
    <text evidence="4">The sequence shown here is derived from an EMBL/GenBank/DDBJ whole genome shotgun (WGS) entry which is preliminary data.</text>
</comment>
<evidence type="ECO:0000259" key="2">
    <source>
        <dbReference type="SMART" id="SM00065"/>
    </source>
</evidence>
<dbReference type="SMART" id="SM00065">
    <property type="entry name" value="GAF"/>
    <property type="match status" value="1"/>
</dbReference>
<feature type="domain" description="PPM-type phosphatase" evidence="3">
    <location>
        <begin position="216"/>
        <end position="429"/>
    </location>
</feature>
<organism evidence="4 5">
    <name type="scientific">Planomonospora alba</name>
    <dbReference type="NCBI Taxonomy" id="161354"/>
    <lineage>
        <taxon>Bacteria</taxon>
        <taxon>Bacillati</taxon>
        <taxon>Actinomycetota</taxon>
        <taxon>Actinomycetes</taxon>
        <taxon>Streptosporangiales</taxon>
        <taxon>Streptosporangiaceae</taxon>
        <taxon>Planomonospora</taxon>
    </lineage>
</organism>
<dbReference type="PANTHER" id="PTHR43156:SF2">
    <property type="entry name" value="STAGE II SPORULATION PROTEIN E"/>
    <property type="match status" value="1"/>
</dbReference>
<name>A0ABP6N640_9ACTN</name>
<feature type="domain" description="GAF" evidence="2">
    <location>
        <begin position="32"/>
        <end position="195"/>
    </location>
</feature>
<gene>
    <name evidence="4" type="ORF">GCM10010466_27580</name>
</gene>